<protein>
    <submittedName>
        <fullName evidence="1">Uncharacterized protein</fullName>
    </submittedName>
</protein>
<gene>
    <name evidence="1" type="ORF">AABB81_02820</name>
</gene>
<reference evidence="1 2" key="1">
    <citation type="submission" date="2024-04" db="EMBL/GenBank/DDBJ databases">
        <title>whole genome sequencing of Lutimonas vermicola strain IMCC1616.</title>
        <authorList>
            <person name="Bae S.S."/>
        </authorList>
    </citation>
    <scope>NUCLEOTIDE SEQUENCE [LARGE SCALE GENOMIC DNA]</scope>
    <source>
        <strain evidence="1 2">IMCC1616</strain>
    </source>
</reference>
<dbReference type="RefSeq" id="WP_342158451.1">
    <property type="nucleotide sequence ID" value="NZ_JBCDNA010000001.1"/>
</dbReference>
<dbReference type="Proteomes" id="UP001474120">
    <property type="component" value="Unassembled WGS sequence"/>
</dbReference>
<organism evidence="1 2">
    <name type="scientific">Lutimonas vermicola</name>
    <dbReference type="NCBI Taxonomy" id="414288"/>
    <lineage>
        <taxon>Bacteria</taxon>
        <taxon>Pseudomonadati</taxon>
        <taxon>Bacteroidota</taxon>
        <taxon>Flavobacteriia</taxon>
        <taxon>Flavobacteriales</taxon>
        <taxon>Flavobacteriaceae</taxon>
        <taxon>Lutimonas</taxon>
    </lineage>
</organism>
<proteinExistence type="predicted"/>
<dbReference type="EMBL" id="JBCDNA010000001">
    <property type="protein sequence ID" value="MEL4454812.1"/>
    <property type="molecule type" value="Genomic_DNA"/>
</dbReference>
<evidence type="ECO:0000313" key="2">
    <source>
        <dbReference type="Proteomes" id="UP001474120"/>
    </source>
</evidence>
<accession>A0ABU9KZR6</accession>
<evidence type="ECO:0000313" key="1">
    <source>
        <dbReference type="EMBL" id="MEL4454812.1"/>
    </source>
</evidence>
<name>A0ABU9KZR6_9FLAO</name>
<sequence>MKQYSKSWNSRVEAEPTNTWTRLSHPMSLKINEKTKSAIFIAASLEFSGTSKEKELKGHKGSLYYKIEVNGEPLVQYHVPNPRGTNRAVGVNLHGKTEIPAGEHTIEVFYKMSKNGSWDLMQNQSHRKISVMAFPAE</sequence>
<comment type="caution">
    <text evidence="1">The sequence shown here is derived from an EMBL/GenBank/DDBJ whole genome shotgun (WGS) entry which is preliminary data.</text>
</comment>
<dbReference type="Gene3D" id="2.60.120.260">
    <property type="entry name" value="Galactose-binding domain-like"/>
    <property type="match status" value="1"/>
</dbReference>
<keyword evidence="2" id="KW-1185">Reference proteome</keyword>